<keyword evidence="1" id="KW-0732">Signal</keyword>
<dbReference type="STRING" id="1409788.NC99_45050"/>
<dbReference type="AlphaFoldDB" id="A0A0L8V2P7"/>
<dbReference type="RefSeq" id="WP_053188623.1">
    <property type="nucleotide sequence ID" value="NZ_LGIA01000216.1"/>
</dbReference>
<dbReference type="SUPFAM" id="SSF54427">
    <property type="entry name" value="NTF2-like"/>
    <property type="match status" value="1"/>
</dbReference>
<dbReference type="Proteomes" id="UP000036958">
    <property type="component" value="Unassembled WGS sequence"/>
</dbReference>
<organism evidence="2 3">
    <name type="scientific">Sunxiuqinia dokdonensis</name>
    <dbReference type="NCBI Taxonomy" id="1409788"/>
    <lineage>
        <taxon>Bacteria</taxon>
        <taxon>Pseudomonadati</taxon>
        <taxon>Bacteroidota</taxon>
        <taxon>Bacteroidia</taxon>
        <taxon>Marinilabiliales</taxon>
        <taxon>Prolixibacteraceae</taxon>
        <taxon>Sunxiuqinia</taxon>
    </lineage>
</organism>
<dbReference type="InterPro" id="IPR032710">
    <property type="entry name" value="NTF2-like_dom_sf"/>
</dbReference>
<proteinExistence type="predicted"/>
<accession>A0A0L8V2P7</accession>
<comment type="caution">
    <text evidence="2">The sequence shown here is derived from an EMBL/GenBank/DDBJ whole genome shotgun (WGS) entry which is preliminary data.</text>
</comment>
<gene>
    <name evidence="2" type="ORF">NC99_45050</name>
</gene>
<feature type="signal peptide" evidence="1">
    <location>
        <begin position="1"/>
        <end position="23"/>
    </location>
</feature>
<name>A0A0L8V2P7_9BACT</name>
<dbReference type="Pfam" id="PF12893">
    <property type="entry name" value="Lumazine_bd_2"/>
    <property type="match status" value="1"/>
</dbReference>
<evidence type="ECO:0000256" key="1">
    <source>
        <dbReference type="SAM" id="SignalP"/>
    </source>
</evidence>
<dbReference type="Gene3D" id="3.10.450.50">
    <property type="match status" value="1"/>
</dbReference>
<protein>
    <recommendedName>
        <fullName evidence="4">Nuclear transport factor 2 family protein</fullName>
    </recommendedName>
</protein>
<dbReference type="OrthoDB" id="3296006at2"/>
<dbReference type="EMBL" id="LGIA01000216">
    <property type="protein sequence ID" value="KOH42669.1"/>
    <property type="molecule type" value="Genomic_DNA"/>
</dbReference>
<keyword evidence="3" id="KW-1185">Reference proteome</keyword>
<evidence type="ECO:0000313" key="3">
    <source>
        <dbReference type="Proteomes" id="UP000036958"/>
    </source>
</evidence>
<evidence type="ECO:0008006" key="4">
    <source>
        <dbReference type="Google" id="ProtNLM"/>
    </source>
</evidence>
<sequence length="155" mass="17949">MNTKTIFISLLLPFLFFKSFAQSAIDSLAIENTCRNYIEGWKEGDLEKISAAVSPELVKRTVMVDGESKSYTSGMSYSLFRTFSRTSRNGIQMQDFLPEEEFSYEVLIYDIMGDFAVAKTIVPKYGFFDYCQLAKFDGEWKIFNILWGWMPQQQL</sequence>
<reference evidence="3" key="1">
    <citation type="submission" date="2015-07" db="EMBL/GenBank/DDBJ databases">
        <title>Genome sequencing of Sunxiuqinia dokdonensis strain SK.</title>
        <authorList>
            <person name="Ahn S."/>
            <person name="Kim B.-C."/>
        </authorList>
    </citation>
    <scope>NUCLEOTIDE SEQUENCE [LARGE SCALE GENOMIC DNA]</scope>
    <source>
        <strain evidence="3">SK</strain>
    </source>
</reference>
<evidence type="ECO:0000313" key="2">
    <source>
        <dbReference type="EMBL" id="KOH42669.1"/>
    </source>
</evidence>
<feature type="chain" id="PRO_5005591298" description="Nuclear transport factor 2 family protein" evidence="1">
    <location>
        <begin position="24"/>
        <end position="155"/>
    </location>
</feature>
<dbReference type="InterPro" id="IPR039437">
    <property type="entry name" value="FrzH/put_lumazine-bd"/>
</dbReference>